<feature type="region of interest" description="Disordered" evidence="1">
    <location>
        <begin position="432"/>
        <end position="492"/>
    </location>
</feature>
<gene>
    <name evidence="3" type="ORF">KFL_000440110</name>
</gene>
<evidence type="ECO:0000256" key="1">
    <source>
        <dbReference type="SAM" id="MobiDB-lite"/>
    </source>
</evidence>
<dbReference type="OrthoDB" id="2135133at2759"/>
<evidence type="ECO:0000313" key="4">
    <source>
        <dbReference type="Proteomes" id="UP000054558"/>
    </source>
</evidence>
<evidence type="ECO:0000259" key="2">
    <source>
        <dbReference type="Pfam" id="PF02263"/>
    </source>
</evidence>
<feature type="compositionally biased region" description="Basic and acidic residues" evidence="1">
    <location>
        <begin position="443"/>
        <end position="483"/>
    </location>
</feature>
<dbReference type="Gene3D" id="3.40.50.300">
    <property type="entry name" value="P-loop containing nucleotide triphosphate hydrolases"/>
    <property type="match status" value="1"/>
</dbReference>
<dbReference type="InterPro" id="IPR027417">
    <property type="entry name" value="P-loop_NTPase"/>
</dbReference>
<sequence length="565" mass="60898">MAAPKAGSIVGSARGGKSFLIDLLNGTEGVFTLDNGGPCTEGVDMSPALLPHAAFAARFGARPNAKAPPIRFLDVEGSGNKGEEYDVRLYVGVLLLSKVCILNLSGHMGKQTFLSRVAALTAAAESLDLAKGRTRSEAPLFGHLHVVCRNFQFKGAETKEYERYIWEDEAGDDAKDRNYLRKQLKRSFKSITVHLFPKPEKGLDQKRIPWAQINDDKPFQASLTKLGAAISDQLSDAAPARAAAGAVVLETGAIMASVLRVTLEKVNQGDRLAIPDLWETLCQAALAKEKQAADDFADELPKRFPLKPADLAQAIGAAARQRATALGVQLDTCQASAAMRAEHVALLEAHLARARAGLEAANAVLVGKMCSGIVTEEKAMLVAELKKVPQTPSAPGGRISSTQYVASLAAVMSARENGLLRRLQEWGPPDAYRSATSKLVAEQARREEAERKEKAEREAEELRQRKEAERNRQEQLDRERRAQEAALEEATNERFSRRFYSPPWCNPSMYSYGPSPCDFDYGPVRGGYGGYGGGYGGGCGGGGNFYKGGQFLPGGGRAPAGGCRM</sequence>
<dbReference type="SUPFAM" id="SSF52540">
    <property type="entry name" value="P-loop containing nucleoside triphosphate hydrolases"/>
    <property type="match status" value="1"/>
</dbReference>
<dbReference type="Proteomes" id="UP000054558">
    <property type="component" value="Unassembled WGS sequence"/>
</dbReference>
<dbReference type="GO" id="GO:0005525">
    <property type="term" value="F:GTP binding"/>
    <property type="evidence" value="ECO:0000318"/>
    <property type="project" value="GO_Central"/>
</dbReference>
<dbReference type="PANTHER" id="PTHR10751">
    <property type="entry name" value="GUANYLATE BINDING PROTEIN"/>
    <property type="match status" value="1"/>
</dbReference>
<dbReference type="EMBL" id="DF236993">
    <property type="protein sequence ID" value="GAQ80009.1"/>
    <property type="molecule type" value="Genomic_DNA"/>
</dbReference>
<protein>
    <recommendedName>
        <fullName evidence="2">Guanylate-binding protein N-terminal domain-containing protein</fullName>
    </recommendedName>
</protein>
<name>A0A1Y1HS55_KLENI</name>
<reference evidence="3 4" key="1">
    <citation type="journal article" date="2014" name="Nat. Commun.">
        <title>Klebsormidium flaccidum genome reveals primary factors for plant terrestrial adaptation.</title>
        <authorList>
            <person name="Hori K."/>
            <person name="Maruyama F."/>
            <person name="Fujisawa T."/>
            <person name="Togashi T."/>
            <person name="Yamamoto N."/>
            <person name="Seo M."/>
            <person name="Sato S."/>
            <person name="Yamada T."/>
            <person name="Mori H."/>
            <person name="Tajima N."/>
            <person name="Moriyama T."/>
            <person name="Ikeuchi M."/>
            <person name="Watanabe M."/>
            <person name="Wada H."/>
            <person name="Kobayashi K."/>
            <person name="Saito M."/>
            <person name="Masuda T."/>
            <person name="Sasaki-Sekimoto Y."/>
            <person name="Mashiguchi K."/>
            <person name="Awai K."/>
            <person name="Shimojima M."/>
            <person name="Masuda S."/>
            <person name="Iwai M."/>
            <person name="Nobusawa T."/>
            <person name="Narise T."/>
            <person name="Kondo S."/>
            <person name="Saito H."/>
            <person name="Sato R."/>
            <person name="Murakawa M."/>
            <person name="Ihara Y."/>
            <person name="Oshima-Yamada Y."/>
            <person name="Ohtaka K."/>
            <person name="Satoh M."/>
            <person name="Sonobe K."/>
            <person name="Ishii M."/>
            <person name="Ohtani R."/>
            <person name="Kanamori-Sato M."/>
            <person name="Honoki R."/>
            <person name="Miyazaki D."/>
            <person name="Mochizuki H."/>
            <person name="Umetsu J."/>
            <person name="Higashi K."/>
            <person name="Shibata D."/>
            <person name="Kamiya Y."/>
            <person name="Sato N."/>
            <person name="Nakamura Y."/>
            <person name="Tabata S."/>
            <person name="Ida S."/>
            <person name="Kurokawa K."/>
            <person name="Ohta H."/>
        </authorList>
    </citation>
    <scope>NUCLEOTIDE SEQUENCE [LARGE SCALE GENOMIC DNA]</scope>
    <source>
        <strain evidence="3 4">NIES-2285</strain>
    </source>
</reference>
<proteinExistence type="predicted"/>
<organism evidence="3 4">
    <name type="scientific">Klebsormidium nitens</name>
    <name type="common">Green alga</name>
    <name type="synonym">Ulothrix nitens</name>
    <dbReference type="NCBI Taxonomy" id="105231"/>
    <lineage>
        <taxon>Eukaryota</taxon>
        <taxon>Viridiplantae</taxon>
        <taxon>Streptophyta</taxon>
        <taxon>Klebsormidiophyceae</taxon>
        <taxon>Klebsormidiales</taxon>
        <taxon>Klebsormidiaceae</taxon>
        <taxon>Klebsormidium</taxon>
    </lineage>
</organism>
<dbReference type="AlphaFoldDB" id="A0A1Y1HS55"/>
<feature type="domain" description="Guanylate-binding protein N-terminal" evidence="2">
    <location>
        <begin position="8"/>
        <end position="226"/>
    </location>
</feature>
<dbReference type="InterPro" id="IPR015894">
    <property type="entry name" value="Guanylate-bd_N"/>
</dbReference>
<dbReference type="GO" id="GO:0003924">
    <property type="term" value="F:GTPase activity"/>
    <property type="evidence" value="ECO:0000318"/>
    <property type="project" value="GO_Central"/>
</dbReference>
<accession>A0A1Y1HS55</accession>
<dbReference type="OMA" id="WNAMNED"/>
<keyword evidence="4" id="KW-1185">Reference proteome</keyword>
<evidence type="ECO:0000313" key="3">
    <source>
        <dbReference type="EMBL" id="GAQ80009.1"/>
    </source>
</evidence>
<dbReference type="Pfam" id="PF02263">
    <property type="entry name" value="GBP"/>
    <property type="match status" value="1"/>
</dbReference>